<evidence type="ECO:0000313" key="8">
    <source>
        <dbReference type="Proteomes" id="UP000504624"/>
    </source>
</evidence>
<evidence type="ECO:0000256" key="6">
    <source>
        <dbReference type="PROSITE-ProRule" id="PRU01023"/>
    </source>
</evidence>
<dbReference type="InterPro" id="IPR015947">
    <property type="entry name" value="PUA-like_sf"/>
</dbReference>
<evidence type="ECO:0000256" key="2">
    <source>
        <dbReference type="ARBA" id="ARBA00022603"/>
    </source>
</evidence>
<evidence type="ECO:0000259" key="7">
    <source>
        <dbReference type="PROSITE" id="PS51686"/>
    </source>
</evidence>
<keyword evidence="4 6" id="KW-0949">S-adenosyl-L-methionine</keyword>
<keyword evidence="2 6" id="KW-0489">Methyltransferase</keyword>
<dbReference type="CDD" id="cd02440">
    <property type="entry name" value="AdoMet_MTases"/>
    <property type="match status" value="1"/>
</dbReference>
<keyword evidence="3 6" id="KW-0808">Transferase</keyword>
<name>A0A6J0HEV5_9PASS</name>
<dbReference type="InterPro" id="IPR049560">
    <property type="entry name" value="MeTrfase_RsmB-F_NOP2_cat"/>
</dbReference>
<accession>A0A6J0HEV5</accession>
<dbReference type="InterPro" id="IPR036974">
    <property type="entry name" value="PUA_sf"/>
</dbReference>
<evidence type="ECO:0000256" key="1">
    <source>
        <dbReference type="ARBA" id="ARBA00007494"/>
    </source>
</evidence>
<feature type="domain" description="SAM-dependent MTase RsmB/NOP-type" evidence="7">
    <location>
        <begin position="219"/>
        <end position="426"/>
    </location>
</feature>
<protein>
    <submittedName>
        <fullName evidence="9">Methyltransferase NSUN6</fullName>
    </submittedName>
</protein>
<evidence type="ECO:0000313" key="9">
    <source>
        <dbReference type="RefSeq" id="XP_017672550.1"/>
    </source>
</evidence>
<comment type="caution">
    <text evidence="6">Lacks conserved residue(s) required for the propagation of feature annotation.</text>
</comment>
<dbReference type="SUPFAM" id="SSF53335">
    <property type="entry name" value="S-adenosyl-L-methionine-dependent methyltransferases"/>
    <property type="match status" value="1"/>
</dbReference>
<dbReference type="GO" id="GO:0008173">
    <property type="term" value="F:RNA methyltransferase activity"/>
    <property type="evidence" value="ECO:0007669"/>
    <property type="project" value="InterPro"/>
</dbReference>
<feature type="binding site" evidence="6">
    <location>
        <position position="283"/>
    </location>
    <ligand>
        <name>S-adenosyl-L-methionine</name>
        <dbReference type="ChEBI" id="CHEBI:59789"/>
    </ligand>
</feature>
<dbReference type="GO" id="GO:0001510">
    <property type="term" value="P:RNA methylation"/>
    <property type="evidence" value="ECO:0007669"/>
    <property type="project" value="InterPro"/>
</dbReference>
<feature type="binding site" evidence="6">
    <location>
        <position position="226"/>
    </location>
    <ligand>
        <name>S-adenosyl-L-methionine</name>
        <dbReference type="ChEBI" id="CHEBI:59789"/>
    </ligand>
</feature>
<evidence type="ECO:0000256" key="3">
    <source>
        <dbReference type="ARBA" id="ARBA00022679"/>
    </source>
</evidence>
<dbReference type="Gene3D" id="2.30.130.10">
    <property type="entry name" value="PUA domain"/>
    <property type="match status" value="1"/>
</dbReference>
<evidence type="ECO:0000256" key="4">
    <source>
        <dbReference type="ARBA" id="ARBA00022691"/>
    </source>
</evidence>
<comment type="similarity">
    <text evidence="1 6">Belongs to the class I-like SAM-binding methyltransferase superfamily. RsmB/NOP family.</text>
</comment>
<dbReference type="InterPro" id="IPR023267">
    <property type="entry name" value="RCMT"/>
</dbReference>
<dbReference type="InterPro" id="IPR001678">
    <property type="entry name" value="MeTrfase_RsmB-F_NOP2_dom"/>
</dbReference>
<dbReference type="Proteomes" id="UP000504624">
    <property type="component" value="Unplaced"/>
</dbReference>
<dbReference type="Pfam" id="PF01189">
    <property type="entry name" value="Methyltr_RsmB-F"/>
    <property type="match status" value="1"/>
</dbReference>
<sequence>MSFFPKISFQCEVEEYLTKVFRNNELITALGGQEAENKYQSLLSRLSHPPSFTTVRVNTHLASVNHVKKMLFEEIQKQFKGLCIPVLEHPELQDILLIPVIGPRRDLKNHPSEVIVGAQCGYAVLRGAHVYVPGIVSASRFVKAGDLVSVYSDIEGKCKRGAKEFKGVKVFLGNGISELSRSEIFSSSGPLKGLGVRMIEPVYLSPSFDNVLPSHLFLQGEVIAMDKIANKVKKIKLNAELLQLNCIKAFCYDGTKALSVEKREDEQEGPPFSPESFDRILLDAPCSGMGQRPNMAYSSTLKEVTSYQPLQRKLFTVAVKLLKPGGVLVYSTCTITLSENEEQVAWALKRFPCLQLHPQEPHIGGEGMKGAGLTLDQLKLLQRFDPAAVTLQGMDINSLQDSREDDLISLANKDCIGFFIAKFIKSKSK</sequence>
<dbReference type="RefSeq" id="XP_017672550.1">
    <property type="nucleotide sequence ID" value="XM_017817061.1"/>
</dbReference>
<dbReference type="CDD" id="cd21150">
    <property type="entry name" value="PUA_NSun6-like"/>
    <property type="match status" value="1"/>
</dbReference>
<dbReference type="PRINTS" id="PR02008">
    <property type="entry name" value="RCMTFAMILY"/>
</dbReference>
<dbReference type="PANTHER" id="PTHR22807:SF34">
    <property type="entry name" value="TRNA (CYTOSINE(72)-C(5))-METHYLTRANSFERASE NSUN6"/>
    <property type="match status" value="1"/>
</dbReference>
<dbReference type="PROSITE" id="PS51686">
    <property type="entry name" value="SAM_MT_RSMB_NOP"/>
    <property type="match status" value="1"/>
</dbReference>
<dbReference type="InterPro" id="IPR029063">
    <property type="entry name" value="SAM-dependent_MTases_sf"/>
</dbReference>
<dbReference type="SUPFAM" id="SSF88697">
    <property type="entry name" value="PUA domain-like"/>
    <property type="match status" value="1"/>
</dbReference>
<dbReference type="PROSITE" id="PS50890">
    <property type="entry name" value="PUA"/>
    <property type="match status" value="1"/>
</dbReference>
<evidence type="ECO:0000256" key="5">
    <source>
        <dbReference type="ARBA" id="ARBA00022884"/>
    </source>
</evidence>
<dbReference type="GeneID" id="108498418"/>
<dbReference type="PROSITE" id="PS01153">
    <property type="entry name" value="NOL1_NOP2_SUN"/>
    <property type="match status" value="1"/>
</dbReference>
<dbReference type="CTD" id="221078"/>
<dbReference type="InterPro" id="IPR018314">
    <property type="entry name" value="RsmB/NOL1/NOP2-like_CS"/>
</dbReference>
<reference evidence="9" key="1">
    <citation type="submission" date="2025-08" db="UniProtKB">
        <authorList>
            <consortium name="RefSeq"/>
        </authorList>
    </citation>
    <scope>IDENTIFICATION</scope>
</reference>
<keyword evidence="5 6" id="KW-0694">RNA-binding</keyword>
<gene>
    <name evidence="9" type="primary">NSUN6</name>
</gene>
<keyword evidence="8" id="KW-1185">Reference proteome</keyword>
<organism evidence="8 9">
    <name type="scientific">Lepidothrix coronata</name>
    <name type="common">blue-crowned manakin</name>
    <dbReference type="NCBI Taxonomy" id="321398"/>
    <lineage>
        <taxon>Eukaryota</taxon>
        <taxon>Metazoa</taxon>
        <taxon>Chordata</taxon>
        <taxon>Craniata</taxon>
        <taxon>Vertebrata</taxon>
        <taxon>Euteleostomi</taxon>
        <taxon>Archelosauria</taxon>
        <taxon>Archosauria</taxon>
        <taxon>Dinosauria</taxon>
        <taxon>Saurischia</taxon>
        <taxon>Theropoda</taxon>
        <taxon>Coelurosauria</taxon>
        <taxon>Aves</taxon>
        <taxon>Neognathae</taxon>
        <taxon>Neoaves</taxon>
        <taxon>Telluraves</taxon>
        <taxon>Australaves</taxon>
        <taxon>Passeriformes</taxon>
        <taxon>Pipridae</taxon>
        <taxon>Lepidothrix</taxon>
    </lineage>
</organism>
<dbReference type="AlphaFoldDB" id="A0A6J0HEV5"/>
<dbReference type="Gene3D" id="3.40.50.150">
    <property type="entry name" value="Vaccinia Virus protein VP39"/>
    <property type="match status" value="1"/>
</dbReference>
<dbReference type="GO" id="GO:0003723">
    <property type="term" value="F:RNA binding"/>
    <property type="evidence" value="ECO:0007669"/>
    <property type="project" value="UniProtKB-UniRule"/>
</dbReference>
<feature type="binding site" evidence="6">
    <location>
        <position position="253"/>
    </location>
    <ligand>
        <name>S-adenosyl-L-methionine</name>
        <dbReference type="ChEBI" id="CHEBI:59789"/>
    </ligand>
</feature>
<feature type="active site" description="Nucleophile" evidence="6">
    <location>
        <position position="333"/>
    </location>
</feature>
<dbReference type="PANTHER" id="PTHR22807">
    <property type="entry name" value="NOP2 YEAST -RELATED NOL1/NOP2/FMU SUN DOMAIN-CONTAINING"/>
    <property type="match status" value="1"/>
</dbReference>
<proteinExistence type="inferred from homology"/>
<dbReference type="OrthoDB" id="260824at2759"/>